<feature type="transmembrane region" description="Helical" evidence="2">
    <location>
        <begin position="34"/>
        <end position="52"/>
    </location>
</feature>
<dbReference type="InterPro" id="IPR052901">
    <property type="entry name" value="Bact_TGase-like"/>
</dbReference>
<dbReference type="Pfam" id="PF01841">
    <property type="entry name" value="Transglut_core"/>
    <property type="match status" value="1"/>
</dbReference>
<sequence length="744" mass="78866">MIRLLIRARPTVCVVLAAVVAGLLYAGVFEFSALLVPVCVPAVVVLATAPAFSGRRLEPWRPLATVVAGVIAVGVTSLWTTTIFGLPTPRTLQAMAAGITDSWQLTLQFTWPARPEAPNLLFIPIMVVLAAVFGVELVHRLRGPLPALLPSLAIAIFRQFYGPLEAEPGVAVLGSLAYAAAAASLLAAVRAGSATETARAERQPGLALTRAAAPVILAMAVAVPAGLLPGARPEAYTLRNEVSAPVTNVQTTSPLDDLGGRLTASGSPVFEVLSGGAGVTHWPLVVLDEYDGVNWTGTQGGFRRLGSGIPQGPLLTGPVKRRTARIEVVDTGGPWLPSQQSPAQVDGATPLIDPERGTLLLPEGSAAGAEYLLSWWEPQQISKDTLRNAGLDWDAPGGRDPLGEDVPAWVAPKAKEASGDKRATLETALAMEAYFRDDFTHVTSGELPTGHSWLKLEEFFDERRGTSEQFAAAYVVLARTRGIPARLVVGYKAPPASGGAYTVRGGNAGAWPEVAVKGVGWVPLNPAGTAEASGAGGGGLAEPTQKLRDELPPPEDLSEPPVRPDAPAGRRRNDGDAGLSVPWSLLLLLPPGLLLASWLFGVPAAKALRTRRRRLRPGVGAVVGAWEEVRDQLRAYGVPVSAGMTLRDLTTEVARTADPPTVTALDHLADAVDVALWAGNTPGKQVDRQAWTAVRTVRLGLARQGPWRRLRATLNPRPLLPLRNTQREGFRWRNRRSPLQKSSP</sequence>
<feature type="transmembrane region" description="Helical" evidence="2">
    <location>
        <begin position="64"/>
        <end position="86"/>
    </location>
</feature>
<keyword evidence="2" id="KW-1133">Transmembrane helix</keyword>
<evidence type="ECO:0000313" key="4">
    <source>
        <dbReference type="EMBL" id="GAA2427817.1"/>
    </source>
</evidence>
<organism evidence="4 5">
    <name type="scientific">Actinomadura vinacea</name>
    <dbReference type="NCBI Taxonomy" id="115336"/>
    <lineage>
        <taxon>Bacteria</taxon>
        <taxon>Bacillati</taxon>
        <taxon>Actinomycetota</taxon>
        <taxon>Actinomycetes</taxon>
        <taxon>Streptosporangiales</taxon>
        <taxon>Thermomonosporaceae</taxon>
        <taxon>Actinomadura</taxon>
    </lineage>
</organism>
<feature type="transmembrane region" description="Helical" evidence="2">
    <location>
        <begin position="120"/>
        <end position="138"/>
    </location>
</feature>
<dbReference type="RefSeq" id="WP_344591478.1">
    <property type="nucleotide sequence ID" value="NZ_BAAARW010000016.1"/>
</dbReference>
<feature type="domain" description="Transglutaminase-like" evidence="3">
    <location>
        <begin position="459"/>
        <end position="528"/>
    </location>
</feature>
<accession>A0ABN3JED6</accession>
<comment type="caution">
    <text evidence="4">The sequence shown here is derived from an EMBL/GenBank/DDBJ whole genome shotgun (WGS) entry which is preliminary data.</text>
</comment>
<dbReference type="PANTHER" id="PTHR42736">
    <property type="entry name" value="PROTEIN-GLUTAMINE GAMMA-GLUTAMYLTRANSFERASE"/>
    <property type="match status" value="1"/>
</dbReference>
<dbReference type="InterPro" id="IPR038765">
    <property type="entry name" value="Papain-like_cys_pep_sf"/>
</dbReference>
<feature type="transmembrane region" description="Helical" evidence="2">
    <location>
        <begin position="12"/>
        <end position="28"/>
    </location>
</feature>
<dbReference type="InterPro" id="IPR021878">
    <property type="entry name" value="TgpA_N"/>
</dbReference>
<dbReference type="Proteomes" id="UP001501231">
    <property type="component" value="Unassembled WGS sequence"/>
</dbReference>
<dbReference type="PANTHER" id="PTHR42736:SF1">
    <property type="entry name" value="PROTEIN-GLUTAMINE GAMMA-GLUTAMYLTRANSFERASE"/>
    <property type="match status" value="1"/>
</dbReference>
<dbReference type="InterPro" id="IPR002931">
    <property type="entry name" value="Transglutaminase-like"/>
</dbReference>
<name>A0ABN3JED6_9ACTN</name>
<dbReference type="Pfam" id="PF11992">
    <property type="entry name" value="TgpA_N"/>
    <property type="match status" value="1"/>
</dbReference>
<proteinExistence type="predicted"/>
<dbReference type="Gene3D" id="3.10.620.30">
    <property type="match status" value="1"/>
</dbReference>
<evidence type="ECO:0000313" key="5">
    <source>
        <dbReference type="Proteomes" id="UP001501231"/>
    </source>
</evidence>
<evidence type="ECO:0000259" key="3">
    <source>
        <dbReference type="SMART" id="SM00460"/>
    </source>
</evidence>
<evidence type="ECO:0000256" key="1">
    <source>
        <dbReference type="SAM" id="MobiDB-lite"/>
    </source>
</evidence>
<feature type="transmembrane region" description="Helical" evidence="2">
    <location>
        <begin position="581"/>
        <end position="605"/>
    </location>
</feature>
<feature type="transmembrane region" description="Helical" evidence="2">
    <location>
        <begin position="211"/>
        <end position="231"/>
    </location>
</feature>
<keyword evidence="2" id="KW-0812">Transmembrane</keyword>
<dbReference type="EMBL" id="BAAARW010000016">
    <property type="protein sequence ID" value="GAA2427817.1"/>
    <property type="molecule type" value="Genomic_DNA"/>
</dbReference>
<gene>
    <name evidence="4" type="ORF">GCM10010191_45910</name>
</gene>
<feature type="region of interest" description="Disordered" evidence="1">
    <location>
        <begin position="528"/>
        <end position="575"/>
    </location>
</feature>
<dbReference type="SMART" id="SM00460">
    <property type="entry name" value="TGc"/>
    <property type="match status" value="1"/>
</dbReference>
<keyword evidence="2" id="KW-0472">Membrane</keyword>
<keyword evidence="5" id="KW-1185">Reference proteome</keyword>
<dbReference type="SUPFAM" id="SSF54001">
    <property type="entry name" value="Cysteine proteinases"/>
    <property type="match status" value="1"/>
</dbReference>
<feature type="transmembrane region" description="Helical" evidence="2">
    <location>
        <begin position="145"/>
        <end position="164"/>
    </location>
</feature>
<feature type="transmembrane region" description="Helical" evidence="2">
    <location>
        <begin position="170"/>
        <end position="191"/>
    </location>
</feature>
<evidence type="ECO:0000256" key="2">
    <source>
        <dbReference type="SAM" id="Phobius"/>
    </source>
</evidence>
<reference evidence="4 5" key="1">
    <citation type="journal article" date="2019" name="Int. J. Syst. Evol. Microbiol.">
        <title>The Global Catalogue of Microorganisms (GCM) 10K type strain sequencing project: providing services to taxonomists for standard genome sequencing and annotation.</title>
        <authorList>
            <consortium name="The Broad Institute Genomics Platform"/>
            <consortium name="The Broad Institute Genome Sequencing Center for Infectious Disease"/>
            <person name="Wu L."/>
            <person name="Ma J."/>
        </authorList>
    </citation>
    <scope>NUCLEOTIDE SEQUENCE [LARGE SCALE GENOMIC DNA]</scope>
    <source>
        <strain evidence="4 5">JCM 3325</strain>
    </source>
</reference>
<protein>
    <recommendedName>
        <fullName evidence="3">Transglutaminase-like domain-containing protein</fullName>
    </recommendedName>
</protein>